<dbReference type="InterPro" id="IPR030489">
    <property type="entry name" value="TR_Rrf2-type_CS"/>
</dbReference>
<dbReference type="InterPro" id="IPR036388">
    <property type="entry name" value="WH-like_DNA-bd_sf"/>
</dbReference>
<dbReference type="STRING" id="1447782.SAMN05444417_1019"/>
<proteinExistence type="predicted"/>
<dbReference type="Pfam" id="PF02082">
    <property type="entry name" value="Rrf2"/>
    <property type="match status" value="1"/>
</dbReference>
<dbReference type="Proteomes" id="UP000184292">
    <property type="component" value="Unassembled WGS sequence"/>
</dbReference>
<dbReference type="Gene3D" id="1.10.10.10">
    <property type="entry name" value="Winged helix-like DNA-binding domain superfamily/Winged helix DNA-binding domain"/>
    <property type="match status" value="1"/>
</dbReference>
<organism evidence="2 3">
    <name type="scientific">Wenxinia saemankumensis</name>
    <dbReference type="NCBI Taxonomy" id="1447782"/>
    <lineage>
        <taxon>Bacteria</taxon>
        <taxon>Pseudomonadati</taxon>
        <taxon>Pseudomonadota</taxon>
        <taxon>Alphaproteobacteria</taxon>
        <taxon>Rhodobacterales</taxon>
        <taxon>Roseobacteraceae</taxon>
        <taxon>Wenxinia</taxon>
    </lineage>
</organism>
<dbReference type="SUPFAM" id="SSF46785">
    <property type="entry name" value="Winged helix' DNA-binding domain"/>
    <property type="match status" value="1"/>
</dbReference>
<sequence>MLSQKARYALHAAIHLARAETRVPSAEIAQAEGIPPKFLEQLLAELKRRGIVESRRGPSGGYVLARPANEITFAQILRAVEGPLALAPCARAAAPKRCDDCEDMESCAIRPILVAVRQTSALLLEGMSLAEAAGGKKVSFG</sequence>
<dbReference type="NCBIfam" id="TIGR00738">
    <property type="entry name" value="rrf2_super"/>
    <property type="match status" value="1"/>
</dbReference>
<dbReference type="GO" id="GO:0005829">
    <property type="term" value="C:cytosol"/>
    <property type="evidence" value="ECO:0007669"/>
    <property type="project" value="TreeGrafter"/>
</dbReference>
<name>A0A1M6C5F0_9RHOB</name>
<dbReference type="PROSITE" id="PS01332">
    <property type="entry name" value="HTH_RRF2_1"/>
    <property type="match status" value="1"/>
</dbReference>
<dbReference type="InterPro" id="IPR000944">
    <property type="entry name" value="Tscrpt_reg_Rrf2"/>
</dbReference>
<dbReference type="PANTHER" id="PTHR33221">
    <property type="entry name" value="WINGED HELIX-TURN-HELIX TRANSCRIPTIONAL REGULATOR, RRF2 FAMILY"/>
    <property type="match status" value="1"/>
</dbReference>
<evidence type="ECO:0000313" key="2">
    <source>
        <dbReference type="EMBL" id="SHI56255.1"/>
    </source>
</evidence>
<dbReference type="GO" id="GO:0003677">
    <property type="term" value="F:DNA binding"/>
    <property type="evidence" value="ECO:0007669"/>
    <property type="project" value="UniProtKB-KW"/>
</dbReference>
<evidence type="ECO:0000256" key="1">
    <source>
        <dbReference type="ARBA" id="ARBA00023125"/>
    </source>
</evidence>
<dbReference type="AlphaFoldDB" id="A0A1M6C5F0"/>
<dbReference type="RefSeq" id="WP_073326740.1">
    <property type="nucleotide sequence ID" value="NZ_FQYO01000002.1"/>
</dbReference>
<gene>
    <name evidence="2" type="ORF">SAMN05444417_1019</name>
</gene>
<dbReference type="PANTHER" id="PTHR33221:SF5">
    <property type="entry name" value="HTH-TYPE TRANSCRIPTIONAL REGULATOR ISCR"/>
    <property type="match status" value="1"/>
</dbReference>
<dbReference type="EMBL" id="FQYO01000002">
    <property type="protein sequence ID" value="SHI56255.1"/>
    <property type="molecule type" value="Genomic_DNA"/>
</dbReference>
<dbReference type="GO" id="GO:0003700">
    <property type="term" value="F:DNA-binding transcription factor activity"/>
    <property type="evidence" value="ECO:0007669"/>
    <property type="project" value="TreeGrafter"/>
</dbReference>
<reference evidence="2 3" key="1">
    <citation type="submission" date="2016-11" db="EMBL/GenBank/DDBJ databases">
        <authorList>
            <person name="Jaros S."/>
            <person name="Januszkiewicz K."/>
            <person name="Wedrychowicz H."/>
        </authorList>
    </citation>
    <scope>NUCLEOTIDE SEQUENCE [LARGE SCALE GENOMIC DNA]</scope>
    <source>
        <strain evidence="2 3">DSM 100565</strain>
    </source>
</reference>
<dbReference type="OrthoDB" id="9802344at2"/>
<dbReference type="InterPro" id="IPR036390">
    <property type="entry name" value="WH_DNA-bd_sf"/>
</dbReference>
<accession>A0A1M6C5F0</accession>
<evidence type="ECO:0000313" key="3">
    <source>
        <dbReference type="Proteomes" id="UP000184292"/>
    </source>
</evidence>
<keyword evidence="1" id="KW-0238">DNA-binding</keyword>
<keyword evidence="3" id="KW-1185">Reference proteome</keyword>
<protein>
    <submittedName>
        <fullName evidence="2">Transcriptional regulator, BadM/Rrf2 family</fullName>
    </submittedName>
</protein>
<dbReference type="PROSITE" id="PS51197">
    <property type="entry name" value="HTH_RRF2_2"/>
    <property type="match status" value="1"/>
</dbReference>